<dbReference type="AlphaFoldDB" id="A0A1F5E9P1"/>
<protein>
    <submittedName>
        <fullName evidence="1">Uncharacterized protein</fullName>
    </submittedName>
</protein>
<evidence type="ECO:0000313" key="1">
    <source>
        <dbReference type="EMBL" id="OGD64030.1"/>
    </source>
</evidence>
<gene>
    <name evidence="1" type="ORF">A2160_04540</name>
</gene>
<sequence>MLSESNLFGRFSIEPGRQPILTHQIQPKAVLNLMTPGEVLVQIEHEPEIIDPTRYLSFDSLLNARESIRNLRLVPRRSDEIQKAYEQMGRNDFLNIVRNHYLNGSVLAFVRELFPSDLPPDTGQYVFWIKESDLDNFTIAQHLAEVMETFGLGINDVILFERSRVTQTEFVKAAIPEFRHIHVWTRGRIIETSTN</sequence>
<dbReference type="STRING" id="1797457.A2160_04540"/>
<proteinExistence type="predicted"/>
<name>A0A1F5E9P1_9BACT</name>
<accession>A0A1F5E9P1</accession>
<dbReference type="EMBL" id="MEZK01000001">
    <property type="protein sequence ID" value="OGD64030.1"/>
    <property type="molecule type" value="Genomic_DNA"/>
</dbReference>
<evidence type="ECO:0000313" key="2">
    <source>
        <dbReference type="Proteomes" id="UP000177006"/>
    </source>
</evidence>
<comment type="caution">
    <text evidence="1">The sequence shown here is derived from an EMBL/GenBank/DDBJ whole genome shotgun (WGS) entry which is preliminary data.</text>
</comment>
<dbReference type="Proteomes" id="UP000177006">
    <property type="component" value="Unassembled WGS sequence"/>
</dbReference>
<organism evidence="1 2">
    <name type="scientific">Candidatus Beckwithbacteria bacterium RBG_13_42_9</name>
    <dbReference type="NCBI Taxonomy" id="1797457"/>
    <lineage>
        <taxon>Bacteria</taxon>
        <taxon>Candidatus Beckwithiibacteriota</taxon>
    </lineage>
</organism>
<reference evidence="1 2" key="1">
    <citation type="journal article" date="2016" name="Nat. Commun.">
        <title>Thousands of microbial genomes shed light on interconnected biogeochemical processes in an aquifer system.</title>
        <authorList>
            <person name="Anantharaman K."/>
            <person name="Brown C.T."/>
            <person name="Hug L.A."/>
            <person name="Sharon I."/>
            <person name="Castelle C.J."/>
            <person name="Probst A.J."/>
            <person name="Thomas B.C."/>
            <person name="Singh A."/>
            <person name="Wilkins M.J."/>
            <person name="Karaoz U."/>
            <person name="Brodie E.L."/>
            <person name="Williams K.H."/>
            <person name="Hubbard S.S."/>
            <person name="Banfield J.F."/>
        </authorList>
    </citation>
    <scope>NUCLEOTIDE SEQUENCE [LARGE SCALE GENOMIC DNA]</scope>
</reference>